<feature type="domain" description="Ribosome maturation protein SDO1/SBDS C-terminal" evidence="4">
    <location>
        <begin position="163"/>
        <end position="228"/>
    </location>
</feature>
<organism evidence="5 6">
    <name type="scientific">miscellaneous Crenarchaeota group-15 archaeon DG-45</name>
    <dbReference type="NCBI Taxonomy" id="1685127"/>
    <lineage>
        <taxon>Archaea</taxon>
        <taxon>Candidatus Bathyarchaeota</taxon>
        <taxon>MCG-15</taxon>
    </lineage>
</organism>
<dbReference type="InterPro" id="IPR046928">
    <property type="entry name" value="SDO1/SBDS_C"/>
</dbReference>
<dbReference type="InterPro" id="IPR019783">
    <property type="entry name" value="SDO1/SBDS_N"/>
</dbReference>
<dbReference type="SUPFAM" id="SSF54980">
    <property type="entry name" value="EF-G C-terminal domain-like"/>
    <property type="match status" value="1"/>
</dbReference>
<dbReference type="InterPro" id="IPR035647">
    <property type="entry name" value="EFG_III/V"/>
</dbReference>
<feature type="domain" description="Ribosome maturation protein SDO1/SBDS N-terminal" evidence="2">
    <location>
        <begin position="6"/>
        <end position="91"/>
    </location>
</feature>
<dbReference type="Gene3D" id="3.30.1250.10">
    <property type="entry name" value="Ribosome maturation protein SBDS, N-terminal domain"/>
    <property type="match status" value="1"/>
</dbReference>
<comment type="caution">
    <text evidence="5">The sequence shown here is derived from an EMBL/GenBank/DDBJ whole genome shotgun (WGS) entry which is preliminary data.</text>
</comment>
<dbReference type="InterPro" id="IPR002140">
    <property type="entry name" value="Sdo1/SBDS"/>
</dbReference>
<dbReference type="InterPro" id="IPR037188">
    <property type="entry name" value="Sdo1/SBDS_central_sf"/>
</dbReference>
<dbReference type="InterPro" id="IPR036786">
    <property type="entry name" value="Ribosome_mat_SBDS_N_sf"/>
</dbReference>
<feature type="domain" description="Ribosome maturation protein SDO1/SBDS central" evidence="3">
    <location>
        <begin position="99"/>
        <end position="159"/>
    </location>
</feature>
<dbReference type="SUPFAM" id="SSF89895">
    <property type="entry name" value="FYSH domain"/>
    <property type="match status" value="1"/>
</dbReference>
<dbReference type="SUPFAM" id="SSF109728">
    <property type="entry name" value="Hypothetical protein AF0491, middle domain"/>
    <property type="match status" value="1"/>
</dbReference>
<comment type="similarity">
    <text evidence="1">Belongs to the SDO1/SBDS family.</text>
</comment>
<dbReference type="PANTHER" id="PTHR10927:SF4">
    <property type="entry name" value="RIBOSOME MATURATION PROTEIN SDO1 HOMOLOG"/>
    <property type="match status" value="1"/>
</dbReference>
<dbReference type="InterPro" id="IPR018978">
    <property type="entry name" value="SDO1/SBDS_central"/>
</dbReference>
<gene>
    <name evidence="5" type="ORF">AC482_06870</name>
</gene>
<evidence type="ECO:0000259" key="4">
    <source>
        <dbReference type="Pfam" id="PF20268"/>
    </source>
</evidence>
<evidence type="ECO:0000313" key="5">
    <source>
        <dbReference type="EMBL" id="KON29308.1"/>
    </source>
</evidence>
<dbReference type="GO" id="GO:0042256">
    <property type="term" value="P:cytosolic ribosome assembly"/>
    <property type="evidence" value="ECO:0007669"/>
    <property type="project" value="InterPro"/>
</dbReference>
<name>A0A0M0BL86_9ARCH</name>
<dbReference type="Pfam" id="PF09377">
    <property type="entry name" value="SBDS_domain_II"/>
    <property type="match status" value="1"/>
</dbReference>
<evidence type="ECO:0000313" key="6">
    <source>
        <dbReference type="Proteomes" id="UP000037210"/>
    </source>
</evidence>
<dbReference type="NCBIfam" id="TIGR00291">
    <property type="entry name" value="RNA_SBDS"/>
    <property type="match status" value="1"/>
</dbReference>
<dbReference type="InterPro" id="IPR039100">
    <property type="entry name" value="Sdo1/SBDS-like"/>
</dbReference>
<evidence type="ECO:0000259" key="3">
    <source>
        <dbReference type="Pfam" id="PF09377"/>
    </source>
</evidence>
<dbReference type="Gene3D" id="1.10.10.900">
    <property type="entry name" value="SBDS protein C-terminal domain, subdomain 1"/>
    <property type="match status" value="1"/>
</dbReference>
<evidence type="ECO:0000259" key="2">
    <source>
        <dbReference type="Pfam" id="PF01172"/>
    </source>
</evidence>
<dbReference type="Proteomes" id="UP000037210">
    <property type="component" value="Unassembled WGS sequence"/>
</dbReference>
<dbReference type="EMBL" id="LFWZ01000069">
    <property type="protein sequence ID" value="KON29308.1"/>
    <property type="molecule type" value="Genomic_DNA"/>
</dbReference>
<evidence type="ECO:0000256" key="1">
    <source>
        <dbReference type="ARBA" id="ARBA00007433"/>
    </source>
</evidence>
<dbReference type="Pfam" id="PF20268">
    <property type="entry name" value="SBDS_C"/>
    <property type="match status" value="1"/>
</dbReference>
<sequence length="229" mass="25617">MSDRYTLVRYAHAGEKFEILVDPNKGLAYKRGELDDVSQALVLDTVFTDANKGERASVERLESAFGTSDPVRVAEIMFEKGTLQLTAHQRREMAEQKRKQVVSIISRSYVDPRTKLPHPQARIENALEEAHVSVDPLRDAEEQIKDVVRALAPVLPLSMETVEVAIKIPPEHASRAYGIVKSMGEIKREEWQQDGSWIAVVVVSAAMQVELFDRLGRATQGNLQSKILG</sequence>
<reference evidence="5 6" key="1">
    <citation type="submission" date="2015-06" db="EMBL/GenBank/DDBJ databases">
        <title>New insights into the roles of widespread benthic archaea in carbon and nitrogen cycling.</title>
        <authorList>
            <person name="Lazar C.S."/>
            <person name="Baker B.J."/>
            <person name="Seitz K.W."/>
            <person name="Hyde A.S."/>
            <person name="Dick G.J."/>
            <person name="Hinrichs K.-U."/>
            <person name="Teske A.P."/>
        </authorList>
    </citation>
    <scope>NUCLEOTIDE SEQUENCE [LARGE SCALE GENOMIC DNA]</scope>
    <source>
        <strain evidence="5">DG-45</strain>
    </source>
</reference>
<dbReference type="AlphaFoldDB" id="A0A0M0BL86"/>
<dbReference type="PANTHER" id="PTHR10927">
    <property type="entry name" value="RIBOSOME MATURATION PROTEIN SBDS"/>
    <property type="match status" value="1"/>
</dbReference>
<proteinExistence type="inferred from homology"/>
<dbReference type="Gene3D" id="3.30.70.240">
    <property type="match status" value="1"/>
</dbReference>
<dbReference type="Pfam" id="PF01172">
    <property type="entry name" value="SBDS_N"/>
    <property type="match status" value="1"/>
</dbReference>
<accession>A0A0M0BL86</accession>
<protein>
    <submittedName>
        <fullName evidence="5">RNA-associated protein</fullName>
    </submittedName>
</protein>